<proteinExistence type="predicted"/>
<gene>
    <name evidence="2" type="ORF">Phou_091990</name>
</gene>
<feature type="region of interest" description="Disordered" evidence="1">
    <location>
        <begin position="1"/>
        <end position="22"/>
    </location>
</feature>
<dbReference type="AlphaFoldDB" id="A0A6V8KRV5"/>
<evidence type="ECO:0000313" key="2">
    <source>
        <dbReference type="EMBL" id="GFJ85019.1"/>
    </source>
</evidence>
<dbReference type="EMBL" id="BLPF01000004">
    <property type="protein sequence ID" value="GFJ85019.1"/>
    <property type="molecule type" value="Genomic_DNA"/>
</dbReference>
<reference evidence="2 3" key="1">
    <citation type="submission" date="2020-03" db="EMBL/GenBank/DDBJ databases">
        <title>Whole genome shotgun sequence of Phytohabitans houttuyneae NBRC 108639.</title>
        <authorList>
            <person name="Komaki H."/>
            <person name="Tamura T."/>
        </authorList>
    </citation>
    <scope>NUCLEOTIDE SEQUENCE [LARGE SCALE GENOMIC DNA]</scope>
    <source>
        <strain evidence="2 3">NBRC 108639</strain>
    </source>
</reference>
<dbReference type="Proteomes" id="UP000482800">
    <property type="component" value="Unassembled WGS sequence"/>
</dbReference>
<evidence type="ECO:0000256" key="1">
    <source>
        <dbReference type="SAM" id="MobiDB-lite"/>
    </source>
</evidence>
<sequence>MESVIGPDEQPESPRRAGNARQVTPPLINRLVVQRWFERYRMLNGIDGPSTEMYVFASGDEQATHRWRGPCVHLIS</sequence>
<evidence type="ECO:0000313" key="3">
    <source>
        <dbReference type="Proteomes" id="UP000482800"/>
    </source>
</evidence>
<keyword evidence="3" id="KW-1185">Reference proteome</keyword>
<accession>A0A6V8KRV5</accession>
<comment type="caution">
    <text evidence="2">The sequence shown here is derived from an EMBL/GenBank/DDBJ whole genome shotgun (WGS) entry which is preliminary data.</text>
</comment>
<organism evidence="2 3">
    <name type="scientific">Phytohabitans houttuyneae</name>
    <dbReference type="NCBI Taxonomy" id="1076126"/>
    <lineage>
        <taxon>Bacteria</taxon>
        <taxon>Bacillati</taxon>
        <taxon>Actinomycetota</taxon>
        <taxon>Actinomycetes</taxon>
        <taxon>Micromonosporales</taxon>
        <taxon>Micromonosporaceae</taxon>
    </lineage>
</organism>
<name>A0A6V8KRV5_9ACTN</name>
<protein>
    <submittedName>
        <fullName evidence="2">Uncharacterized protein</fullName>
    </submittedName>
</protein>
<reference evidence="2 3" key="2">
    <citation type="submission" date="2020-03" db="EMBL/GenBank/DDBJ databases">
        <authorList>
            <person name="Ichikawa N."/>
            <person name="Kimura A."/>
            <person name="Kitahashi Y."/>
            <person name="Uohara A."/>
        </authorList>
    </citation>
    <scope>NUCLEOTIDE SEQUENCE [LARGE SCALE GENOMIC DNA]</scope>
    <source>
        <strain evidence="2 3">NBRC 108639</strain>
    </source>
</reference>